<dbReference type="STRING" id="29422.Lbru_2381"/>
<sequence length="163" mass="18619">MLKAKSTKDGHPDIPQEIRELNSSDSAQTDILLEVMQKLSLATDLETIMFIVRKAARKLTDSDGATFVLRDNNLCYYADEDAIAPLWQGKRFPMNTCVSGWVMEHRQPTIIDNIYADPRVPADAYRPTFVKSLAMVPIRRDSPIGAIGTYWAEHYHPTKWFYL</sequence>
<evidence type="ECO:0000256" key="1">
    <source>
        <dbReference type="SAM" id="MobiDB-lite"/>
    </source>
</evidence>
<dbReference type="Gene3D" id="3.30.450.40">
    <property type="match status" value="1"/>
</dbReference>
<dbReference type="OrthoDB" id="6017161at2"/>
<proteinExistence type="predicted"/>
<feature type="domain" description="GAF" evidence="2">
    <location>
        <begin position="42"/>
        <end position="153"/>
    </location>
</feature>
<dbReference type="PATRIC" id="fig|29422.6.peg.2533"/>
<reference evidence="3 4" key="1">
    <citation type="submission" date="2015-11" db="EMBL/GenBank/DDBJ databases">
        <title>Genomic analysis of 38 Legionella species identifies large and diverse effector repertoires.</title>
        <authorList>
            <person name="Burstein D."/>
            <person name="Amaro F."/>
            <person name="Zusman T."/>
            <person name="Lifshitz Z."/>
            <person name="Cohen O."/>
            <person name="Gilbert J.A."/>
            <person name="Pupko T."/>
            <person name="Shuman H.A."/>
            <person name="Segal G."/>
        </authorList>
    </citation>
    <scope>NUCLEOTIDE SEQUENCE [LARGE SCALE GENOMIC DNA]</scope>
    <source>
        <strain evidence="3 4">ATCC 43878</strain>
    </source>
</reference>
<gene>
    <name evidence="3" type="ORF">Lbru_2381</name>
</gene>
<evidence type="ECO:0000313" key="4">
    <source>
        <dbReference type="Proteomes" id="UP000054742"/>
    </source>
</evidence>
<name>A0A0W0S4U3_9GAMM</name>
<dbReference type="AlphaFoldDB" id="A0A0W0S4U3"/>
<dbReference type="SUPFAM" id="SSF55781">
    <property type="entry name" value="GAF domain-like"/>
    <property type="match status" value="1"/>
</dbReference>
<dbReference type="Pfam" id="PF13185">
    <property type="entry name" value="GAF_2"/>
    <property type="match status" value="1"/>
</dbReference>
<keyword evidence="4" id="KW-1185">Reference proteome</keyword>
<dbReference type="InterPro" id="IPR029016">
    <property type="entry name" value="GAF-like_dom_sf"/>
</dbReference>
<dbReference type="EMBL" id="LNXV01000033">
    <property type="protein sequence ID" value="KTC78089.1"/>
    <property type="molecule type" value="Genomic_DNA"/>
</dbReference>
<feature type="region of interest" description="Disordered" evidence="1">
    <location>
        <begin position="1"/>
        <end position="21"/>
    </location>
</feature>
<evidence type="ECO:0000259" key="2">
    <source>
        <dbReference type="Pfam" id="PF13185"/>
    </source>
</evidence>
<evidence type="ECO:0000313" key="3">
    <source>
        <dbReference type="EMBL" id="KTC78089.1"/>
    </source>
</evidence>
<protein>
    <recommendedName>
        <fullName evidence="2">GAF domain-containing protein</fullName>
    </recommendedName>
</protein>
<organism evidence="3 4">
    <name type="scientific">Legionella brunensis</name>
    <dbReference type="NCBI Taxonomy" id="29422"/>
    <lineage>
        <taxon>Bacteria</taxon>
        <taxon>Pseudomonadati</taxon>
        <taxon>Pseudomonadota</taxon>
        <taxon>Gammaproteobacteria</taxon>
        <taxon>Legionellales</taxon>
        <taxon>Legionellaceae</taxon>
        <taxon>Legionella</taxon>
    </lineage>
</organism>
<dbReference type="InterPro" id="IPR003018">
    <property type="entry name" value="GAF"/>
</dbReference>
<dbReference type="Proteomes" id="UP000054742">
    <property type="component" value="Unassembled WGS sequence"/>
</dbReference>
<comment type="caution">
    <text evidence="3">The sequence shown here is derived from an EMBL/GenBank/DDBJ whole genome shotgun (WGS) entry which is preliminary data.</text>
</comment>
<accession>A0A0W0S4U3</accession>
<dbReference type="RefSeq" id="WP_058442367.1">
    <property type="nucleotide sequence ID" value="NZ_CAAAHU010000026.1"/>
</dbReference>